<dbReference type="Pfam" id="PF19964">
    <property type="entry name" value="EAD11"/>
    <property type="match status" value="1"/>
</dbReference>
<dbReference type="Pfam" id="PF13289">
    <property type="entry name" value="SIR2_2"/>
    <property type="match status" value="1"/>
</dbReference>
<dbReference type="EMBL" id="JACIFF010000008">
    <property type="protein sequence ID" value="MBB4080553.1"/>
    <property type="molecule type" value="Genomic_DNA"/>
</dbReference>
<feature type="domain" description="Effector-associated" evidence="1">
    <location>
        <begin position="297"/>
        <end position="375"/>
    </location>
</feature>
<dbReference type="AlphaFoldDB" id="A0A840E9D5"/>
<evidence type="ECO:0000259" key="1">
    <source>
        <dbReference type="Pfam" id="PF19964"/>
    </source>
</evidence>
<dbReference type="Proteomes" id="UP000576209">
    <property type="component" value="Unassembled WGS sequence"/>
</dbReference>
<name>A0A840E9D5_9BACT</name>
<proteinExistence type="predicted"/>
<keyword evidence="3" id="KW-1185">Reference proteome</keyword>
<evidence type="ECO:0000313" key="3">
    <source>
        <dbReference type="Proteomes" id="UP000576209"/>
    </source>
</evidence>
<organism evidence="2 3">
    <name type="scientific">Neolewinella aquimaris</name>
    <dbReference type="NCBI Taxonomy" id="1835722"/>
    <lineage>
        <taxon>Bacteria</taxon>
        <taxon>Pseudomonadati</taxon>
        <taxon>Bacteroidota</taxon>
        <taxon>Saprospiria</taxon>
        <taxon>Saprospirales</taxon>
        <taxon>Lewinellaceae</taxon>
        <taxon>Neolewinella</taxon>
    </lineage>
</organism>
<dbReference type="RefSeq" id="WP_183496784.1">
    <property type="nucleotide sequence ID" value="NZ_JACIFF010000008.1"/>
</dbReference>
<dbReference type="InterPro" id="IPR045439">
    <property type="entry name" value="EAD11"/>
</dbReference>
<reference evidence="2 3" key="1">
    <citation type="submission" date="2020-08" db="EMBL/GenBank/DDBJ databases">
        <title>Genomic Encyclopedia of Type Strains, Phase IV (KMG-IV): sequencing the most valuable type-strain genomes for metagenomic binning, comparative biology and taxonomic classification.</title>
        <authorList>
            <person name="Goeker M."/>
        </authorList>
    </citation>
    <scope>NUCLEOTIDE SEQUENCE [LARGE SCALE GENOMIC DNA]</scope>
    <source>
        <strain evidence="2 3">DSM 105137</strain>
    </source>
</reference>
<comment type="caution">
    <text evidence="2">The sequence shown here is derived from an EMBL/GenBank/DDBJ whole genome shotgun (WGS) entry which is preliminary data.</text>
</comment>
<gene>
    <name evidence="2" type="ORF">GGR28_003187</name>
</gene>
<evidence type="ECO:0000313" key="2">
    <source>
        <dbReference type="EMBL" id="MBB4080553.1"/>
    </source>
</evidence>
<protein>
    <recommendedName>
        <fullName evidence="1">Effector-associated domain-containing protein</fullName>
    </recommendedName>
</protein>
<sequence length="384" mass="43810">MEPSTISDPQMESQLLSDLQWNSLLRTIEQERCVICVGPEFYTTPGDSRSQSARLSSYLREHSAKIGIKVRENGWYHLRDNGDHLVVHEAVNIFYDSERQAARERLSKLASIPGHLFLCLTPDRHLAAAFKEKGYACEIGEYVRNEPDRNISVPDKHRPLVYNLVGDLEQRNSLVLTYNDFFNYMESTFRGNSMSILLKDNILSAECFIFLGMPPDDWRMHMFMHILKQHENRKSKYATIPNANDDIRESWQCQYGIRLMNEDIDGFLNGLITRCGAKNLLREKAAVQTSHASVSQGLRAMIGNSKTSDALNRLQHEIKRTGTAGRDLMLQVIQLKSRHTGLQEQITLGIIPDNDSKLELNKINVSLLKLIDDLEALQPHAMSL</sequence>
<accession>A0A840E9D5</accession>